<dbReference type="RefSeq" id="WP_077081147.1">
    <property type="nucleotide sequence ID" value="NZ_FUEZ01000004.1"/>
</dbReference>
<dbReference type="Pfam" id="PF00440">
    <property type="entry name" value="TetR_N"/>
    <property type="match status" value="1"/>
</dbReference>
<dbReference type="STRING" id="1841861.GCA_900157365_03301"/>
<evidence type="ECO:0000313" key="8">
    <source>
        <dbReference type="Proteomes" id="UP000240424"/>
    </source>
</evidence>
<keyword evidence="2 4" id="KW-0238">DNA-binding</keyword>
<dbReference type="InterPro" id="IPR011075">
    <property type="entry name" value="TetR_C"/>
</dbReference>
<dbReference type="PRINTS" id="PR00455">
    <property type="entry name" value="HTHTETR"/>
</dbReference>
<dbReference type="Proteomes" id="UP000240424">
    <property type="component" value="Unassembled WGS sequence"/>
</dbReference>
<protein>
    <submittedName>
        <fullName evidence="7">TetR family transcriptional regulator</fullName>
    </submittedName>
</protein>
<dbReference type="Pfam" id="PF16859">
    <property type="entry name" value="TetR_C_11"/>
    <property type="match status" value="1"/>
</dbReference>
<dbReference type="PANTHER" id="PTHR30055:SF148">
    <property type="entry name" value="TETR-FAMILY TRANSCRIPTIONAL REGULATOR"/>
    <property type="match status" value="1"/>
</dbReference>
<evidence type="ECO:0000256" key="2">
    <source>
        <dbReference type="ARBA" id="ARBA00023125"/>
    </source>
</evidence>
<dbReference type="Gene3D" id="1.10.357.10">
    <property type="entry name" value="Tetracycline Repressor, domain 2"/>
    <property type="match status" value="1"/>
</dbReference>
<evidence type="ECO:0000313" key="7">
    <source>
        <dbReference type="EMBL" id="SPM42761.1"/>
    </source>
</evidence>
<feature type="DNA-binding region" description="H-T-H motif" evidence="4">
    <location>
        <begin position="42"/>
        <end position="61"/>
    </location>
</feature>
<dbReference type="InterPro" id="IPR050109">
    <property type="entry name" value="HTH-type_TetR-like_transc_reg"/>
</dbReference>
<dbReference type="PROSITE" id="PS50977">
    <property type="entry name" value="HTH_TETR_2"/>
    <property type="match status" value="1"/>
</dbReference>
<organism evidence="7 8">
    <name type="scientific">Mycobacterium numidiamassiliense</name>
    <dbReference type="NCBI Taxonomy" id="1841861"/>
    <lineage>
        <taxon>Bacteria</taxon>
        <taxon>Bacillati</taxon>
        <taxon>Actinomycetota</taxon>
        <taxon>Actinomycetes</taxon>
        <taxon>Mycobacteriales</taxon>
        <taxon>Mycobacteriaceae</taxon>
        <taxon>Mycobacterium</taxon>
    </lineage>
</organism>
<keyword evidence="1" id="KW-0805">Transcription regulation</keyword>
<gene>
    <name evidence="7" type="ORF">MNAB215_4981</name>
</gene>
<dbReference type="SUPFAM" id="SSF46689">
    <property type="entry name" value="Homeodomain-like"/>
    <property type="match status" value="1"/>
</dbReference>
<dbReference type="SUPFAM" id="SSF48498">
    <property type="entry name" value="Tetracyclin repressor-like, C-terminal domain"/>
    <property type="match status" value="1"/>
</dbReference>
<feature type="domain" description="HTH tetR-type" evidence="6">
    <location>
        <begin position="19"/>
        <end position="79"/>
    </location>
</feature>
<dbReference type="AlphaFoldDB" id="A0A2U3PG88"/>
<dbReference type="InterPro" id="IPR036271">
    <property type="entry name" value="Tet_transcr_reg_TetR-rel_C_sf"/>
</dbReference>
<evidence type="ECO:0000256" key="3">
    <source>
        <dbReference type="ARBA" id="ARBA00023163"/>
    </source>
</evidence>
<accession>A0A2U3PG88</accession>
<dbReference type="InterPro" id="IPR001647">
    <property type="entry name" value="HTH_TetR"/>
</dbReference>
<keyword evidence="8" id="KW-1185">Reference proteome</keyword>
<evidence type="ECO:0000256" key="5">
    <source>
        <dbReference type="SAM" id="MobiDB-lite"/>
    </source>
</evidence>
<reference evidence="7 8" key="1">
    <citation type="submission" date="2017-01" db="EMBL/GenBank/DDBJ databases">
        <authorList>
            <consortium name="Urmite Genomes"/>
        </authorList>
    </citation>
    <scope>NUCLEOTIDE SEQUENCE [LARGE SCALE GENOMIC DNA]</scope>
    <source>
        <strain evidence="7 8">AB215</strain>
    </source>
</reference>
<evidence type="ECO:0000256" key="4">
    <source>
        <dbReference type="PROSITE-ProRule" id="PRU00335"/>
    </source>
</evidence>
<feature type="region of interest" description="Disordered" evidence="5">
    <location>
        <begin position="1"/>
        <end position="20"/>
    </location>
</feature>
<evidence type="ECO:0000256" key="1">
    <source>
        <dbReference type="ARBA" id="ARBA00023015"/>
    </source>
</evidence>
<dbReference type="GO" id="GO:0000976">
    <property type="term" value="F:transcription cis-regulatory region binding"/>
    <property type="evidence" value="ECO:0007669"/>
    <property type="project" value="TreeGrafter"/>
</dbReference>
<dbReference type="OrthoDB" id="9796019at2"/>
<dbReference type="PANTHER" id="PTHR30055">
    <property type="entry name" value="HTH-TYPE TRANSCRIPTIONAL REGULATOR RUTR"/>
    <property type="match status" value="1"/>
</dbReference>
<dbReference type="InterPro" id="IPR009057">
    <property type="entry name" value="Homeodomain-like_sf"/>
</dbReference>
<dbReference type="GO" id="GO:0003700">
    <property type="term" value="F:DNA-binding transcription factor activity"/>
    <property type="evidence" value="ECO:0007669"/>
    <property type="project" value="TreeGrafter"/>
</dbReference>
<dbReference type="Gene3D" id="1.10.10.60">
    <property type="entry name" value="Homeodomain-like"/>
    <property type="match status" value="1"/>
</dbReference>
<dbReference type="EMBL" id="FUEZ01000004">
    <property type="protein sequence ID" value="SPM42761.1"/>
    <property type="molecule type" value="Genomic_DNA"/>
</dbReference>
<proteinExistence type="predicted"/>
<evidence type="ECO:0000259" key="6">
    <source>
        <dbReference type="PROSITE" id="PS50977"/>
    </source>
</evidence>
<keyword evidence="3" id="KW-0804">Transcription</keyword>
<name>A0A2U3PG88_9MYCO</name>
<feature type="compositionally biased region" description="Low complexity" evidence="5">
    <location>
        <begin position="1"/>
        <end position="17"/>
    </location>
</feature>
<sequence length="200" mass="22036">MSSTASARRSRGRPPGTNAESHTLILDAVYELLQERSVRDLTIEAVAKRAKVGKPTIYKWWPTKADLVMAMLQERLDGPPATPESGVAPKTAQDALKLKVRMFVGKLNGLFGKVMAELIAEGQSDPAILEALYDRHLRERRAATVAEVERARAAGELPADVDPELVVDAISGPLYYRLLMRHEPLTEAYADDLVAQAFRC</sequence>